<dbReference type="EMBL" id="CP008874">
    <property type="protein sequence ID" value="AKH97471.1"/>
    <property type="molecule type" value="Genomic_DNA"/>
</dbReference>
<feature type="compositionally biased region" description="Polar residues" evidence="2">
    <location>
        <begin position="447"/>
        <end position="464"/>
    </location>
</feature>
<evidence type="ECO:0000313" key="7">
    <source>
        <dbReference type="Proteomes" id="UP000069906"/>
    </source>
</evidence>
<feature type="region of interest" description="Disordered" evidence="2">
    <location>
        <begin position="548"/>
        <end position="581"/>
    </location>
</feature>
<dbReference type="EMBL" id="CP011564">
    <property type="protein sequence ID" value="ALG81867.1"/>
    <property type="molecule type" value="Genomic_DNA"/>
</dbReference>
<evidence type="ECO:0000256" key="2">
    <source>
        <dbReference type="SAM" id="MobiDB-lite"/>
    </source>
</evidence>
<feature type="transmembrane region" description="Helical" evidence="3">
    <location>
        <begin position="586"/>
        <end position="603"/>
    </location>
</feature>
<dbReference type="OrthoDB" id="270500at2157"/>
<protein>
    <submittedName>
        <fullName evidence="4">Putative cell surface glycoprotein</fullName>
    </submittedName>
</protein>
<sequence length="609" mass="63441">MMSGKRKEIRTIVVIVLLVSSIFAGTVTMAGVGAAASADVFSEDAFENNSPADRMTCNIGASGSEASRVDEPSIELHDAKKGEGSKPENRRLPDNFAFGISSSTGSATTTNAADQKGVARATNSTLPNTGGTLTLSTEEISDDNTGAGNEVTVKVTYDEVMAENPAAVTVRPDVSDDLTSTPSVVNKRWSDSRTFKADVRYFDDNEDVSGVKLAVDGARVLSGNRTARAVSTTYAVDTANPTVQTVEVTAPSEITLAFDEGVYANTDDTDALTASEFGYTDANSDGASGIHSVSHTAGDARAVLILDTEITNSDLGTDTIDVSAGTISDAAGNTVAAGSHRYADETLDDVKPRVSSFGATESGARIVISFTVDEQLSSGDITIDGSSTYRYTDWNETVTGDGSYSYTVTHTPGGEDGSGDGTYTVALASIGDGRNTVPLEETTRTNVTVDTSGPTFGSLKSPSDPTNTTTPTIRVDGVSDGLNAVDETTVTVTISETDGPSVTTFSDATTTTGLHYRNDTETVTLYLSQTETSLRDGTTYDVTVTAIDDDESPNSNSKRFSSAFTVDTPGSNSELSGAGQGDRSEMGVFVLIVGVLVAYYLLLTAGSDF</sequence>
<dbReference type="Proteomes" id="UP000069906">
    <property type="component" value="Chromosome"/>
</dbReference>
<feature type="compositionally biased region" description="Basic and acidic residues" evidence="2">
    <location>
        <begin position="78"/>
        <end position="93"/>
    </location>
</feature>
<dbReference type="GeneID" id="26010326"/>
<dbReference type="PATRIC" id="fig|1604004.4.peg.1029"/>
<feature type="compositionally biased region" description="Polar residues" evidence="2">
    <location>
        <begin position="121"/>
        <end position="147"/>
    </location>
</feature>
<keyword evidence="1" id="KW-0732">Signal</keyword>
<keyword evidence="3" id="KW-0472">Membrane</keyword>
<dbReference type="HOGENOM" id="CLU_448065_0_0_2"/>
<keyword evidence="3" id="KW-0812">Transmembrane</keyword>
<evidence type="ECO:0000256" key="1">
    <source>
        <dbReference type="ARBA" id="ARBA00022729"/>
    </source>
</evidence>
<dbReference type="AlphaFoldDB" id="A0A0F7P8I1"/>
<reference evidence="4 7" key="1">
    <citation type="journal article" date="2015" name="ISME J.">
        <title>Elemental sulfur and acetate can support life of a novel strictly anaerobic haloarchaeon.</title>
        <authorList>
            <person name="Sorokin D.Y."/>
            <person name="Kublanov I.V."/>
            <person name="Gavrilov S.N."/>
            <person name="Rojo D."/>
            <person name="Roman P."/>
            <person name="Golyshin P.N."/>
            <person name="Slepak V.Z."/>
            <person name="Smedile F."/>
            <person name="Ferrer M."/>
            <person name="Messina E."/>
            <person name="La Cono V."/>
            <person name="Yakimov M.M."/>
        </authorList>
    </citation>
    <scope>NUCLEOTIDE SEQUENCE [LARGE SCALE GENOMIC DNA]</scope>
    <source>
        <strain evidence="4 7">HSR2</strain>
    </source>
</reference>
<proteinExistence type="predicted"/>
<keyword evidence="3" id="KW-1133">Transmembrane helix</keyword>
<gene>
    <name evidence="5" type="ORF">HLASA_0970</name>
    <name evidence="4" type="ORF">HLASF_0981</name>
</gene>
<dbReference type="InterPro" id="IPR014755">
    <property type="entry name" value="Cu-Rt/internalin_Ig-like"/>
</dbReference>
<accession>A0A0F7P8I1</accession>
<dbReference type="KEGG" id="hsf:HLASA_0970"/>
<dbReference type="Gene3D" id="2.60.40.1220">
    <property type="match status" value="1"/>
</dbReference>
<feature type="region of interest" description="Disordered" evidence="2">
    <location>
        <begin position="78"/>
        <end position="147"/>
    </location>
</feature>
<evidence type="ECO:0000313" key="4">
    <source>
        <dbReference type="EMBL" id="AKH97471.1"/>
    </source>
</evidence>
<name>A0A0F7P8I1_9EURY</name>
<reference evidence="6" key="2">
    <citation type="submission" date="2015-05" db="EMBL/GenBank/DDBJ databases">
        <title>Complete genome sequence of Halanaeroarchaeum sulfurireducens type strain M27-SA2, a sulfate-reducer haloarchaeon from marine anoxic lake Medee.</title>
        <authorList>
            <person name="Messina E."/>
            <person name="Kublanov I.V."/>
            <person name="Toshchakov S."/>
            <person name="Arcadi E."/>
            <person name="La Spada G."/>
            <person name="La Cono V."/>
            <person name="Yakimov M.M."/>
        </authorList>
    </citation>
    <scope>NUCLEOTIDE SEQUENCE [LARGE SCALE GENOMIC DNA]</scope>
    <source>
        <strain evidence="6">M27-SA2</strain>
    </source>
</reference>
<dbReference type="RefSeq" id="WP_144426078.1">
    <property type="nucleotide sequence ID" value="NZ_CP008874.1"/>
</dbReference>
<feature type="region of interest" description="Disordered" evidence="2">
    <location>
        <begin position="447"/>
        <end position="473"/>
    </location>
</feature>
<evidence type="ECO:0000313" key="5">
    <source>
        <dbReference type="EMBL" id="ALG81867.1"/>
    </source>
</evidence>
<feature type="compositionally biased region" description="Low complexity" evidence="2">
    <location>
        <begin position="96"/>
        <end position="113"/>
    </location>
</feature>
<dbReference type="KEGG" id="hsu:HLASF_0981"/>
<evidence type="ECO:0000313" key="6">
    <source>
        <dbReference type="Proteomes" id="UP000060390"/>
    </source>
</evidence>
<feature type="compositionally biased region" description="Polar residues" evidence="2">
    <location>
        <begin position="553"/>
        <end position="575"/>
    </location>
</feature>
<evidence type="ECO:0000256" key="3">
    <source>
        <dbReference type="SAM" id="Phobius"/>
    </source>
</evidence>
<dbReference type="Proteomes" id="UP000060390">
    <property type="component" value="Chromosome"/>
</dbReference>
<organism evidence="4 7">
    <name type="scientific">Halanaeroarchaeum sulfurireducens</name>
    <dbReference type="NCBI Taxonomy" id="1604004"/>
    <lineage>
        <taxon>Archaea</taxon>
        <taxon>Methanobacteriati</taxon>
        <taxon>Methanobacteriota</taxon>
        <taxon>Stenosarchaea group</taxon>
        <taxon>Halobacteria</taxon>
        <taxon>Halobacteriales</taxon>
        <taxon>Halobacteriaceae</taxon>
        <taxon>Halanaeroarchaeum</taxon>
    </lineage>
</organism>
<keyword evidence="7" id="KW-1185">Reference proteome</keyword>
<reference evidence="5 6" key="3">
    <citation type="journal article" date="2016" name="Stand. Genomic Sci.">
        <title>Complete genome sequence of 'Halanaeroarchaeum sulfurireducens' M27-SA2, a sulfur-reducing and acetate-oxidizing haloarchaeon from the deep-sea hypersaline anoxic lake Medee.</title>
        <authorList>
            <person name="Messina E."/>
            <person name="Sorokin D.Y."/>
            <person name="Kublanov I.V."/>
            <person name="Toshchakov S."/>
            <person name="Lopatina A."/>
            <person name="Arcadi E."/>
            <person name="Smedile F."/>
            <person name="La Spada G."/>
            <person name="La Cono V."/>
            <person name="Yakimov M.M."/>
        </authorList>
    </citation>
    <scope>NUCLEOTIDE SEQUENCE [LARGE SCALE GENOMIC DNA]</scope>
    <source>
        <strain evidence="5 6">M27-SA2</strain>
    </source>
</reference>